<reference evidence="1" key="1">
    <citation type="submission" date="2021-03" db="EMBL/GenBank/DDBJ databases">
        <title>Antimicrobial resistance genes in bacteria isolated from Japanese honey, and their potential for conferring macrolide and lincosamide resistance in the American foulbrood pathogen Paenibacillus larvae.</title>
        <authorList>
            <person name="Okamoto M."/>
            <person name="Kumagai M."/>
            <person name="Kanamori H."/>
            <person name="Takamatsu D."/>
        </authorList>
    </citation>
    <scope>NUCLEOTIDE SEQUENCE</scope>
    <source>
        <strain evidence="1">J40TS1</strain>
    </source>
</reference>
<name>A0A920CZH7_9BACL</name>
<dbReference type="SUPFAM" id="SSF56059">
    <property type="entry name" value="Glutathione synthetase ATP-binding domain-like"/>
    <property type="match status" value="1"/>
</dbReference>
<dbReference type="EMBL" id="BOSE01000004">
    <property type="protein sequence ID" value="GIP17019.1"/>
    <property type="molecule type" value="Genomic_DNA"/>
</dbReference>
<dbReference type="Pfam" id="PF14398">
    <property type="entry name" value="ATPgrasp_YheCD"/>
    <property type="match status" value="1"/>
</dbReference>
<organism evidence="1 2">
    <name type="scientific">Paenibacillus montaniterrae</name>
    <dbReference type="NCBI Taxonomy" id="429341"/>
    <lineage>
        <taxon>Bacteria</taxon>
        <taxon>Bacillati</taxon>
        <taxon>Bacillota</taxon>
        <taxon>Bacilli</taxon>
        <taxon>Bacillales</taxon>
        <taxon>Paenibacillaceae</taxon>
        <taxon>Paenibacillus</taxon>
    </lineage>
</organism>
<gene>
    <name evidence="1" type="primary">yheD_1</name>
    <name evidence="1" type="ORF">J40TS1_26610</name>
</gene>
<evidence type="ECO:0000313" key="1">
    <source>
        <dbReference type="EMBL" id="GIP17019.1"/>
    </source>
</evidence>
<sequence length="477" mass="53569">MLKSENIAPIHVVQSLSPDSIMLGEELMKKQGIPKAQHISLQFGIYKQTVKVLPSLKKRGLTMHSRLAQQLAIPLIKGELKLALHYDSEQALLKLGPLMAVMINKETPEDPDQPFGSISSFCTELAEACAMHGAFVYFFTPEAIGAHASLISGWVRDGDWRKLILPLPEVIYNRLPSRKAENQAHVRKLIRETARLHNIFIFNERFLDKHEVFEILSGNSAISSYLPQSQLLSNYEQLQQMISQHPVLYLKPVQGSMGRGIYRLTTLPENSYGLERAKSNVQGVSKFSSLKRLYNAIKPRLAKQKYQLQQGISVIQVGRKPVDFRALVQKNGQGEWSITSIVARTAGDDQFVANLARGGTIESVLATLPKTNLLQHISYESIYESLRTTALEIALAIDEQLDEHFAELGVDLAVDIQGKIWLIEVNSKPSKVDKTTLSRKIRPSVRVLLAYTKHLTGFQEGRRSHGQSKAGHRRREN</sequence>
<protein>
    <recommendedName>
        <fullName evidence="3">ATP-grasp domain-containing protein</fullName>
    </recommendedName>
</protein>
<dbReference type="Gene3D" id="3.30.470.20">
    <property type="entry name" value="ATP-grasp fold, B domain"/>
    <property type="match status" value="1"/>
</dbReference>
<dbReference type="Proteomes" id="UP000683139">
    <property type="component" value="Unassembled WGS sequence"/>
</dbReference>
<evidence type="ECO:0000313" key="2">
    <source>
        <dbReference type="Proteomes" id="UP000683139"/>
    </source>
</evidence>
<dbReference type="AlphaFoldDB" id="A0A920CZH7"/>
<dbReference type="InterPro" id="IPR026838">
    <property type="entry name" value="YheC/D"/>
</dbReference>
<proteinExistence type="predicted"/>
<accession>A0A920CZH7</accession>
<keyword evidence="2" id="KW-1185">Reference proteome</keyword>
<comment type="caution">
    <text evidence="1">The sequence shown here is derived from an EMBL/GenBank/DDBJ whole genome shotgun (WGS) entry which is preliminary data.</text>
</comment>
<dbReference type="RefSeq" id="WP_213515829.1">
    <property type="nucleotide sequence ID" value="NZ_BOSE01000004.1"/>
</dbReference>
<evidence type="ECO:0008006" key="3">
    <source>
        <dbReference type="Google" id="ProtNLM"/>
    </source>
</evidence>